<keyword evidence="2" id="KW-0812">Transmembrane</keyword>
<gene>
    <name evidence="4" type="ORF">QJS04_geneDACA001014</name>
</gene>
<evidence type="ECO:0000256" key="3">
    <source>
        <dbReference type="SAM" id="SignalP"/>
    </source>
</evidence>
<dbReference type="Proteomes" id="UP001179952">
    <property type="component" value="Unassembled WGS sequence"/>
</dbReference>
<feature type="compositionally biased region" description="Polar residues" evidence="1">
    <location>
        <begin position="35"/>
        <end position="51"/>
    </location>
</feature>
<comment type="caution">
    <text evidence="4">The sequence shown here is derived from an EMBL/GenBank/DDBJ whole genome shotgun (WGS) entry which is preliminary data.</text>
</comment>
<feature type="signal peptide" evidence="3">
    <location>
        <begin position="1"/>
        <end position="28"/>
    </location>
</feature>
<evidence type="ECO:0000313" key="4">
    <source>
        <dbReference type="EMBL" id="KAK1262089.1"/>
    </source>
</evidence>
<dbReference type="PANTHER" id="PTHR34376">
    <property type="entry name" value="SERINE PROTEASE INHIBITOR, KAZAL-TYPE FAMILY PROTEIN"/>
    <property type="match status" value="1"/>
</dbReference>
<dbReference type="EMBL" id="JAUJYN010000010">
    <property type="protein sequence ID" value="KAK1262089.1"/>
    <property type="molecule type" value="Genomic_DNA"/>
</dbReference>
<keyword evidence="5" id="KW-1185">Reference proteome</keyword>
<dbReference type="PANTHER" id="PTHR34376:SF2">
    <property type="entry name" value="SERINE PROTEASE INHIBITOR, KAZAL-TYPE FAMILY PROTEIN"/>
    <property type="match status" value="1"/>
</dbReference>
<accession>A0AAV9AD07</accession>
<evidence type="ECO:0000256" key="2">
    <source>
        <dbReference type="SAM" id="Phobius"/>
    </source>
</evidence>
<evidence type="ECO:0000256" key="1">
    <source>
        <dbReference type="SAM" id="MobiDB-lite"/>
    </source>
</evidence>
<keyword evidence="3" id="KW-0732">Signal</keyword>
<reference evidence="4" key="1">
    <citation type="journal article" date="2023" name="Nat. Commun.">
        <title>Diploid and tetraploid genomes of Acorus and the evolution of monocots.</title>
        <authorList>
            <person name="Ma L."/>
            <person name="Liu K.W."/>
            <person name="Li Z."/>
            <person name="Hsiao Y.Y."/>
            <person name="Qi Y."/>
            <person name="Fu T."/>
            <person name="Tang G.D."/>
            <person name="Zhang D."/>
            <person name="Sun W.H."/>
            <person name="Liu D.K."/>
            <person name="Li Y."/>
            <person name="Chen G.Z."/>
            <person name="Liu X.D."/>
            <person name="Liao X.Y."/>
            <person name="Jiang Y.T."/>
            <person name="Yu X."/>
            <person name="Hao Y."/>
            <person name="Huang J."/>
            <person name="Zhao X.W."/>
            <person name="Ke S."/>
            <person name="Chen Y.Y."/>
            <person name="Wu W.L."/>
            <person name="Hsu J.L."/>
            <person name="Lin Y.F."/>
            <person name="Huang M.D."/>
            <person name="Li C.Y."/>
            <person name="Huang L."/>
            <person name="Wang Z.W."/>
            <person name="Zhao X."/>
            <person name="Zhong W.Y."/>
            <person name="Peng D.H."/>
            <person name="Ahmad S."/>
            <person name="Lan S."/>
            <person name="Zhang J.S."/>
            <person name="Tsai W.C."/>
            <person name="Van de Peer Y."/>
            <person name="Liu Z.J."/>
        </authorList>
    </citation>
    <scope>NUCLEOTIDE SEQUENCE</scope>
    <source>
        <strain evidence="4">SCP</strain>
    </source>
</reference>
<proteinExistence type="predicted"/>
<feature type="region of interest" description="Disordered" evidence="1">
    <location>
        <begin position="29"/>
        <end position="51"/>
    </location>
</feature>
<keyword evidence="2" id="KW-0472">Membrane</keyword>
<sequence length="122" mass="12692">MAAKSISLAKPFLLLLLFLSLSSTTVRSDPDAFSAVQSPCPTSKQPPSSQSCPIRCFRADPVCGVNGVTYWCGCPEAACNGVRVAKIGPCGVGNGGSGGQAFLLVHIVWLILLGFSVLFGLF</sequence>
<name>A0AAV9AD07_ACOGR</name>
<dbReference type="AlphaFoldDB" id="A0AAV9AD07"/>
<organism evidence="4 5">
    <name type="scientific">Acorus gramineus</name>
    <name type="common">Dwarf sweet flag</name>
    <dbReference type="NCBI Taxonomy" id="55184"/>
    <lineage>
        <taxon>Eukaryota</taxon>
        <taxon>Viridiplantae</taxon>
        <taxon>Streptophyta</taxon>
        <taxon>Embryophyta</taxon>
        <taxon>Tracheophyta</taxon>
        <taxon>Spermatophyta</taxon>
        <taxon>Magnoliopsida</taxon>
        <taxon>Liliopsida</taxon>
        <taxon>Acoraceae</taxon>
        <taxon>Acorus</taxon>
    </lineage>
</organism>
<feature type="chain" id="PRO_5043451600" description="Serine protease inhibitor, Kazal-type family protein" evidence="3">
    <location>
        <begin position="29"/>
        <end position="122"/>
    </location>
</feature>
<reference evidence="4" key="2">
    <citation type="submission" date="2023-06" db="EMBL/GenBank/DDBJ databases">
        <authorList>
            <person name="Ma L."/>
            <person name="Liu K.-W."/>
            <person name="Li Z."/>
            <person name="Hsiao Y.-Y."/>
            <person name="Qi Y."/>
            <person name="Fu T."/>
            <person name="Tang G."/>
            <person name="Zhang D."/>
            <person name="Sun W.-H."/>
            <person name="Liu D.-K."/>
            <person name="Li Y."/>
            <person name="Chen G.-Z."/>
            <person name="Liu X.-D."/>
            <person name="Liao X.-Y."/>
            <person name="Jiang Y.-T."/>
            <person name="Yu X."/>
            <person name="Hao Y."/>
            <person name="Huang J."/>
            <person name="Zhao X.-W."/>
            <person name="Ke S."/>
            <person name="Chen Y.-Y."/>
            <person name="Wu W.-L."/>
            <person name="Hsu J.-L."/>
            <person name="Lin Y.-F."/>
            <person name="Huang M.-D."/>
            <person name="Li C.-Y."/>
            <person name="Huang L."/>
            <person name="Wang Z.-W."/>
            <person name="Zhao X."/>
            <person name="Zhong W.-Y."/>
            <person name="Peng D.-H."/>
            <person name="Ahmad S."/>
            <person name="Lan S."/>
            <person name="Zhang J.-S."/>
            <person name="Tsai W.-C."/>
            <person name="Van De Peer Y."/>
            <person name="Liu Z.-J."/>
        </authorList>
    </citation>
    <scope>NUCLEOTIDE SEQUENCE</scope>
    <source>
        <strain evidence="4">SCP</strain>
        <tissue evidence="4">Leaves</tissue>
    </source>
</reference>
<keyword evidence="2" id="KW-1133">Transmembrane helix</keyword>
<evidence type="ECO:0000313" key="5">
    <source>
        <dbReference type="Proteomes" id="UP001179952"/>
    </source>
</evidence>
<evidence type="ECO:0008006" key="6">
    <source>
        <dbReference type="Google" id="ProtNLM"/>
    </source>
</evidence>
<feature type="transmembrane region" description="Helical" evidence="2">
    <location>
        <begin position="101"/>
        <end position="121"/>
    </location>
</feature>
<protein>
    <recommendedName>
        <fullName evidence="6">Serine protease inhibitor, Kazal-type family protein</fullName>
    </recommendedName>
</protein>